<dbReference type="InterPro" id="IPR035959">
    <property type="entry name" value="RutC-like_sf"/>
</dbReference>
<dbReference type="EMBL" id="FRDL01000003">
    <property type="protein sequence ID" value="SHN63054.1"/>
    <property type="molecule type" value="Genomic_DNA"/>
</dbReference>
<name>A0A1M7SXE9_9RHOB</name>
<organism evidence="1 2">
    <name type="scientific">Oceanicella actignis</name>
    <dbReference type="NCBI Taxonomy" id="1189325"/>
    <lineage>
        <taxon>Bacteria</taxon>
        <taxon>Pseudomonadati</taxon>
        <taxon>Pseudomonadota</taxon>
        <taxon>Alphaproteobacteria</taxon>
        <taxon>Rhodobacterales</taxon>
        <taxon>Paracoccaceae</taxon>
        <taxon>Oceanicella</taxon>
    </lineage>
</organism>
<dbReference type="Gene3D" id="3.30.1330.40">
    <property type="entry name" value="RutC-like"/>
    <property type="match status" value="1"/>
</dbReference>
<protein>
    <submittedName>
        <fullName evidence="1">Enamine deaminase RidA, house cleaning of reactive enamine intermediates, YjgF/YER057c/UK114 family</fullName>
    </submittedName>
</protein>
<accession>A0A1M7SXE9</accession>
<dbReference type="AlphaFoldDB" id="A0A1M7SXE9"/>
<sequence>MSVRRISTGSSFERDYAYSRAVVRGPWCFVSGTTGYDYADMTMPESAAEQAENAFATIARTLREAGFSMRDIVRVQYHVTDPAHWQAAAPVVRRWLGDAPPAATLIVAGLLRPEMKIEIEATALRDV</sequence>
<evidence type="ECO:0000313" key="1">
    <source>
        <dbReference type="EMBL" id="SHN63054.1"/>
    </source>
</evidence>
<keyword evidence="2" id="KW-1185">Reference proteome</keyword>
<dbReference type="Pfam" id="PF01042">
    <property type="entry name" value="Ribonuc_L-PSP"/>
    <property type="match status" value="1"/>
</dbReference>
<dbReference type="PANTHER" id="PTHR43857:SF1">
    <property type="entry name" value="YJGH FAMILY PROTEIN"/>
    <property type="match status" value="1"/>
</dbReference>
<dbReference type="CDD" id="cd06154">
    <property type="entry name" value="YjgF_YER057c_UK114_like_6"/>
    <property type="match status" value="1"/>
</dbReference>
<dbReference type="STRING" id="1189325.SAMN04488119_101355"/>
<reference evidence="1 2" key="1">
    <citation type="submission" date="2016-12" db="EMBL/GenBank/DDBJ databases">
        <authorList>
            <person name="Song W.-J."/>
            <person name="Kurnit D.M."/>
        </authorList>
    </citation>
    <scope>NUCLEOTIDE SEQUENCE [LARGE SCALE GENOMIC DNA]</scope>
    <source>
        <strain evidence="1 2">CGMCC 1.10808</strain>
    </source>
</reference>
<dbReference type="PANTHER" id="PTHR43857">
    <property type="entry name" value="BLR7761 PROTEIN"/>
    <property type="match status" value="1"/>
</dbReference>
<gene>
    <name evidence="1" type="ORF">SAMN05216200_103357</name>
</gene>
<dbReference type="Proteomes" id="UP000184066">
    <property type="component" value="Unassembled WGS sequence"/>
</dbReference>
<evidence type="ECO:0000313" key="2">
    <source>
        <dbReference type="Proteomes" id="UP000184066"/>
    </source>
</evidence>
<dbReference type="InterPro" id="IPR006175">
    <property type="entry name" value="YjgF/YER057c/UK114"/>
</dbReference>
<dbReference type="SUPFAM" id="SSF55298">
    <property type="entry name" value="YjgF-like"/>
    <property type="match status" value="1"/>
</dbReference>
<proteinExistence type="predicted"/>